<keyword evidence="1" id="KW-1133">Transmembrane helix</keyword>
<name>F8NLT8_SERL9</name>
<dbReference type="AlphaFoldDB" id="F8NLT8"/>
<dbReference type="RefSeq" id="XP_007314837.1">
    <property type="nucleotide sequence ID" value="XM_007314775.1"/>
</dbReference>
<dbReference type="HOGENOM" id="CLU_1397115_0_0_1"/>
<feature type="transmembrane region" description="Helical" evidence="1">
    <location>
        <begin position="82"/>
        <end position="100"/>
    </location>
</feature>
<sequence>MVTTPAVSLMRGPLLGALIGLLLYGVTCTQTFFYFQSYPGDRRSLKAVGVRNGSRWNVNLYYGFLSNCRFCGRGLVVLYSKATFIIGFVIEYVVNLYFIWRVWKHQLMWSISVISGTGRSGVGIAACAFTAYYHSWYLFHQNALVILLVGNIMYVVGDAATACILAYYYLHAGRSDLKSSKIVEAGTIMAARLAS</sequence>
<feature type="transmembrane region" description="Helical" evidence="1">
    <location>
        <begin position="121"/>
        <end position="139"/>
    </location>
</feature>
<keyword evidence="1" id="KW-0472">Membrane</keyword>
<gene>
    <name evidence="2" type="ORF">SERLADRAFT_406115</name>
</gene>
<proteinExistence type="predicted"/>
<accession>F8NLT8</accession>
<organism>
    <name type="scientific">Serpula lacrymans var. lacrymans (strain S7.9)</name>
    <name type="common">Dry rot fungus</name>
    <dbReference type="NCBI Taxonomy" id="578457"/>
    <lineage>
        <taxon>Eukaryota</taxon>
        <taxon>Fungi</taxon>
        <taxon>Dikarya</taxon>
        <taxon>Basidiomycota</taxon>
        <taxon>Agaricomycotina</taxon>
        <taxon>Agaricomycetes</taxon>
        <taxon>Agaricomycetidae</taxon>
        <taxon>Boletales</taxon>
        <taxon>Coniophorineae</taxon>
        <taxon>Serpulaceae</taxon>
        <taxon>Serpula</taxon>
    </lineage>
</organism>
<dbReference type="GeneID" id="18812643"/>
<evidence type="ECO:0000256" key="1">
    <source>
        <dbReference type="SAM" id="Phobius"/>
    </source>
</evidence>
<protein>
    <submittedName>
        <fullName evidence="2">Uncharacterized protein</fullName>
    </submittedName>
</protein>
<dbReference type="Proteomes" id="UP000008064">
    <property type="component" value="Unassembled WGS sequence"/>
</dbReference>
<dbReference type="KEGG" id="sla:SERLADRAFT_406115"/>
<reference evidence="2" key="1">
    <citation type="submission" date="2011-04" db="EMBL/GenBank/DDBJ databases">
        <title>Evolution of plant cell wall degrading machinery underlies the functional diversity of forest fungi.</title>
        <authorList>
            <consortium name="US DOE Joint Genome Institute (JGI-PGF)"/>
            <person name="Eastwood D.C."/>
            <person name="Floudas D."/>
            <person name="Binder M."/>
            <person name="Majcherczyk A."/>
            <person name="Schneider P."/>
            <person name="Aerts A."/>
            <person name="Asiegbu F.O."/>
            <person name="Baker S.E."/>
            <person name="Barry K."/>
            <person name="Bendiksby M."/>
            <person name="Blumentritt M."/>
            <person name="Coutinho P.M."/>
            <person name="Cullen D."/>
            <person name="Cullen D."/>
            <person name="Gathman A."/>
            <person name="Goodell B."/>
            <person name="Henrissat B."/>
            <person name="Ihrmark K."/>
            <person name="Kauserud H."/>
            <person name="Kohler A."/>
            <person name="LaButti K."/>
            <person name="Lapidus A."/>
            <person name="Lavin J.L."/>
            <person name="Lee Y.-H."/>
            <person name="Lindquist E."/>
            <person name="Lilly W."/>
            <person name="Lucas S."/>
            <person name="Morin E."/>
            <person name="Murat C."/>
            <person name="Oguiza J.A."/>
            <person name="Park J."/>
            <person name="Pisabarro A.G."/>
            <person name="Riley R."/>
            <person name="Rosling A."/>
            <person name="Salamov A."/>
            <person name="Schmidt O."/>
            <person name="Schmutz J."/>
            <person name="Skrede I."/>
            <person name="Stenlid J."/>
            <person name="Wiebenga A."/>
            <person name="Xie X."/>
            <person name="Kues U."/>
            <person name="Hibbett D.S."/>
            <person name="Hoffmeister D."/>
            <person name="Hogberg N."/>
            <person name="Martin F."/>
            <person name="Grigoriev I.V."/>
            <person name="Watkinson S.C."/>
        </authorList>
    </citation>
    <scope>NUCLEOTIDE SEQUENCE</scope>
    <source>
        <strain evidence="2">S7.9</strain>
    </source>
</reference>
<keyword evidence="1" id="KW-0812">Transmembrane</keyword>
<dbReference type="EMBL" id="GL945430">
    <property type="protein sequence ID" value="EGO28638.1"/>
    <property type="molecule type" value="Genomic_DNA"/>
</dbReference>
<dbReference type="OrthoDB" id="3270417at2759"/>
<feature type="transmembrane region" description="Helical" evidence="1">
    <location>
        <begin position="12"/>
        <end position="35"/>
    </location>
</feature>
<feature type="transmembrane region" description="Helical" evidence="1">
    <location>
        <begin position="145"/>
        <end position="170"/>
    </location>
</feature>
<evidence type="ECO:0000313" key="2">
    <source>
        <dbReference type="EMBL" id="EGO28638.1"/>
    </source>
</evidence>